<dbReference type="Proteomes" id="UP000004318">
    <property type="component" value="Unassembled WGS sequence"/>
</dbReference>
<gene>
    <name evidence="2" type="ORF">OB2597_12296</name>
</gene>
<reference evidence="2 3" key="1">
    <citation type="journal article" date="2010" name="J. Bacteriol.">
        <title>Genome sequences of Oceanicola granulosus HTCC2516(T) and Oceanicola batsensis HTCC2597(TDelta).</title>
        <authorList>
            <person name="Thrash J.C."/>
            <person name="Cho J.C."/>
            <person name="Vergin K.L."/>
            <person name="Giovannoni S.J."/>
        </authorList>
    </citation>
    <scope>NUCLEOTIDE SEQUENCE [LARGE SCALE GENOMIC DNA]</scope>
    <source>
        <strain evidence="3">ATCC BAA-863 / DSM 15984 / KCTC 12145 / HTCC2597</strain>
    </source>
</reference>
<feature type="compositionally biased region" description="Basic and acidic residues" evidence="1">
    <location>
        <begin position="27"/>
        <end position="41"/>
    </location>
</feature>
<dbReference type="STRING" id="252305.OB2597_12296"/>
<comment type="caution">
    <text evidence="2">The sequence shown here is derived from an EMBL/GenBank/DDBJ whole genome shotgun (WGS) entry which is preliminary data.</text>
</comment>
<sequence>MPRHRLFPEQSQLILLGSSDCDNSQKQQRDQETGGRSRGFFDDDRCFNDRIGQGASGCGRSCSCQCGGENEFLHSILQIFAGQKTHLSGTQDLPRNPF</sequence>
<dbReference type="EMBL" id="AAMO01000003">
    <property type="protein sequence ID" value="EAQ04025.1"/>
    <property type="molecule type" value="Genomic_DNA"/>
</dbReference>
<keyword evidence="3" id="KW-1185">Reference proteome</keyword>
<accession>A3TWM9</accession>
<feature type="region of interest" description="Disordered" evidence="1">
    <location>
        <begin position="18"/>
        <end position="41"/>
    </location>
</feature>
<evidence type="ECO:0000313" key="2">
    <source>
        <dbReference type="EMBL" id="EAQ04025.1"/>
    </source>
</evidence>
<organism evidence="2 3">
    <name type="scientific">Pseudooceanicola batsensis (strain ATCC BAA-863 / DSM 15984 / KCTC 12145 / HTCC2597)</name>
    <name type="common">Oceanicola batsensis</name>
    <dbReference type="NCBI Taxonomy" id="252305"/>
    <lineage>
        <taxon>Bacteria</taxon>
        <taxon>Pseudomonadati</taxon>
        <taxon>Pseudomonadota</taxon>
        <taxon>Alphaproteobacteria</taxon>
        <taxon>Rhodobacterales</taxon>
        <taxon>Paracoccaceae</taxon>
        <taxon>Pseudooceanicola</taxon>
    </lineage>
</organism>
<evidence type="ECO:0000313" key="3">
    <source>
        <dbReference type="Proteomes" id="UP000004318"/>
    </source>
</evidence>
<protein>
    <submittedName>
        <fullName evidence="2">Uncharacterized protein</fullName>
    </submittedName>
</protein>
<evidence type="ECO:0000256" key="1">
    <source>
        <dbReference type="SAM" id="MobiDB-lite"/>
    </source>
</evidence>
<proteinExistence type="predicted"/>
<name>A3TWM9_PSEBH</name>
<dbReference type="AlphaFoldDB" id="A3TWM9"/>
<dbReference type="HOGENOM" id="CLU_2330975_0_0_5"/>